<keyword evidence="5" id="KW-0539">Nucleus</keyword>
<dbReference type="PANTHER" id="PTHR11953">
    <property type="entry name" value="EXOSOME COMPLEX COMPONENT"/>
    <property type="match status" value="1"/>
</dbReference>
<dbReference type="GO" id="GO:0071051">
    <property type="term" value="P:poly(A)-dependent snoRNA 3'-end processing"/>
    <property type="evidence" value="ECO:0000318"/>
    <property type="project" value="GO_Central"/>
</dbReference>
<dbReference type="VEuPathDB" id="FungiDB:KRP23_3648"/>
<evidence type="ECO:0000313" key="8">
    <source>
        <dbReference type="EnsemblProtists" id="Phyra76850"/>
    </source>
</evidence>
<reference evidence="9" key="1">
    <citation type="journal article" date="2006" name="Science">
        <title>Phytophthora genome sequences uncover evolutionary origins and mechanisms of pathogenesis.</title>
        <authorList>
            <person name="Tyler B.M."/>
            <person name="Tripathy S."/>
            <person name="Zhang X."/>
            <person name="Dehal P."/>
            <person name="Jiang R.H."/>
            <person name="Aerts A."/>
            <person name="Arredondo F.D."/>
            <person name="Baxter L."/>
            <person name="Bensasson D."/>
            <person name="Beynon J.L."/>
            <person name="Chapman J."/>
            <person name="Damasceno C.M."/>
            <person name="Dorrance A.E."/>
            <person name="Dou D."/>
            <person name="Dickerman A.W."/>
            <person name="Dubchak I.L."/>
            <person name="Garbelotto M."/>
            <person name="Gijzen M."/>
            <person name="Gordon S.G."/>
            <person name="Govers F."/>
            <person name="Grunwald N.J."/>
            <person name="Huang W."/>
            <person name="Ivors K.L."/>
            <person name="Jones R.W."/>
            <person name="Kamoun S."/>
            <person name="Krampis K."/>
            <person name="Lamour K.H."/>
            <person name="Lee M.K."/>
            <person name="McDonald W.H."/>
            <person name="Medina M."/>
            <person name="Meijer H.J."/>
            <person name="Nordberg E.K."/>
            <person name="Maclean D.J."/>
            <person name="Ospina-Giraldo M.D."/>
            <person name="Morris P.F."/>
            <person name="Phuntumart V."/>
            <person name="Putnam N.H."/>
            <person name="Rash S."/>
            <person name="Rose J.K."/>
            <person name="Sakihama Y."/>
            <person name="Salamov A.A."/>
            <person name="Savidor A."/>
            <person name="Scheuring C.F."/>
            <person name="Smith B.M."/>
            <person name="Sobral B.W."/>
            <person name="Terry A."/>
            <person name="Torto-Alalibo T.A."/>
            <person name="Win J."/>
            <person name="Xu Z."/>
            <person name="Zhang H."/>
            <person name="Grigoriev I.V."/>
            <person name="Rokhsar D.S."/>
            <person name="Boore J.L."/>
        </authorList>
    </citation>
    <scope>NUCLEOTIDE SEQUENCE [LARGE SCALE GENOMIC DNA]</scope>
    <source>
        <strain evidence="9">Pr102</strain>
    </source>
</reference>
<dbReference type="InterPro" id="IPR027408">
    <property type="entry name" value="PNPase/RNase_PH_dom_sf"/>
</dbReference>
<accession>H3GKN4</accession>
<dbReference type="GO" id="GO:0071028">
    <property type="term" value="P:nuclear mRNA surveillance"/>
    <property type="evidence" value="ECO:0000318"/>
    <property type="project" value="GO_Central"/>
</dbReference>
<dbReference type="GO" id="GO:0016075">
    <property type="term" value="P:rRNA catabolic process"/>
    <property type="evidence" value="ECO:0000318"/>
    <property type="project" value="GO_Central"/>
</dbReference>
<evidence type="ECO:0000256" key="1">
    <source>
        <dbReference type="ARBA" id="ARBA00004123"/>
    </source>
</evidence>
<dbReference type="InterPro" id="IPR036345">
    <property type="entry name" value="ExoRNase_PH_dom2_sf"/>
</dbReference>
<sequence length="601" mass="66887">MWTFWLTWVCRTFPWWPQHLVSDYDWQLAAVECEGIRVAEGGKDEEEIPVYSFDDVMPETILHDIYRSGENYTYDELQQMLSDLREVEPEFIAQYKAELFEKFSRRVVFSDDEVTVLDSFLSGESKPTRSFVFNDRLNLTQSELALSEMTSDDSEPGFDRSTLALEVHRSLCMPLAWLRKREQQSPPLRVSILGAGACTLPLFLLEHHSPQELGRLDAVEPSSQVNAIAQRFFGVGEALQRDGRLVIHEKMGEDFLAEQEQDAVLDVLMMDVEAGESYAGVRAPPVGMLEPRFLRTAKRMLAPGGIMAVNVITESQEALQSVETKLAHVFPRGLRLPMPANTTFFLFNDENSPLGVTISSTSSSIINQAMVATTPKRQDGRAGNELRPFASEQGALFRADGSARMSHGSSTVLAAVYGPGQARNWRGEKTDRATLDVCFKLEKGIMTSKEKEYEQVIRETFTPIVLTDCFPRAVISIVVQHLLAVAINAVSLALMDAGVPMTSVVTATSCGIFPDGNLYLDPSSVEEEVQLPIQYFDEAVSWVITARSSTSDGVLTCITNGLLSEEQYFACSEACQRASESVAAFFRIVQQKKHPLDTPGQ</sequence>
<keyword evidence="9" id="KW-1185">Reference proteome</keyword>
<dbReference type="SUPFAM" id="SSF53335">
    <property type="entry name" value="S-adenosyl-L-methionine-dependent methyltransferases"/>
    <property type="match status" value="1"/>
</dbReference>
<proteinExistence type="inferred from homology"/>
<evidence type="ECO:0000256" key="2">
    <source>
        <dbReference type="ARBA" id="ARBA00006678"/>
    </source>
</evidence>
<evidence type="ECO:0000256" key="4">
    <source>
        <dbReference type="ARBA" id="ARBA00022835"/>
    </source>
</evidence>
<dbReference type="GO" id="GO:0000176">
    <property type="term" value="C:nuclear exosome (RNase complex)"/>
    <property type="evidence" value="ECO:0000318"/>
    <property type="project" value="GO_Central"/>
</dbReference>
<evidence type="ECO:0000256" key="5">
    <source>
        <dbReference type="ARBA" id="ARBA00023242"/>
    </source>
</evidence>
<dbReference type="AlphaFoldDB" id="H3GKN4"/>
<evidence type="ECO:0000313" key="9">
    <source>
        <dbReference type="Proteomes" id="UP000005238"/>
    </source>
</evidence>
<dbReference type="EnsemblProtists" id="Phyra76850">
    <property type="protein sequence ID" value="Phyra76850"/>
    <property type="gene ID" value="Phyra76850"/>
</dbReference>
<protein>
    <recommendedName>
        <fullName evidence="7">Exoribonuclease phosphorolytic domain-containing protein</fullName>
    </recommendedName>
</protein>
<feature type="signal peptide" evidence="6">
    <location>
        <begin position="1"/>
        <end position="17"/>
    </location>
</feature>
<dbReference type="eggNOG" id="KOG2352">
    <property type="taxonomic scope" value="Eukaryota"/>
</dbReference>
<comment type="similarity">
    <text evidence="2">Belongs to the RNase PH family.</text>
</comment>
<dbReference type="InParanoid" id="H3GKN4"/>
<dbReference type="Proteomes" id="UP000005238">
    <property type="component" value="Unassembled WGS sequence"/>
</dbReference>
<dbReference type="GO" id="GO:0034475">
    <property type="term" value="P:U4 snRNA 3'-end processing"/>
    <property type="evidence" value="ECO:0000318"/>
    <property type="project" value="GO_Central"/>
</dbReference>
<comment type="subcellular location">
    <subcellularLocation>
        <location evidence="1">Nucleus</location>
    </subcellularLocation>
</comment>
<dbReference type="GO" id="GO:0005730">
    <property type="term" value="C:nucleolus"/>
    <property type="evidence" value="ECO:0000318"/>
    <property type="project" value="GO_Central"/>
</dbReference>
<dbReference type="GO" id="GO:0006364">
    <property type="term" value="P:rRNA processing"/>
    <property type="evidence" value="ECO:0007669"/>
    <property type="project" value="UniProtKB-KW"/>
</dbReference>
<dbReference type="InterPro" id="IPR029063">
    <property type="entry name" value="SAM-dependent_MTases_sf"/>
</dbReference>
<evidence type="ECO:0000259" key="7">
    <source>
        <dbReference type="Pfam" id="PF01138"/>
    </source>
</evidence>
<dbReference type="VEuPathDB" id="FungiDB:KRP23_3647"/>
<dbReference type="InterPro" id="IPR050080">
    <property type="entry name" value="RNase_PH"/>
</dbReference>
<dbReference type="Gene3D" id="3.30.230.70">
    <property type="entry name" value="GHMP Kinase, N-terminal domain"/>
    <property type="match status" value="1"/>
</dbReference>
<dbReference type="GO" id="GO:0003723">
    <property type="term" value="F:RNA binding"/>
    <property type="evidence" value="ECO:0000318"/>
    <property type="project" value="GO_Central"/>
</dbReference>
<dbReference type="VEuPathDB" id="FungiDB:KRP23_3646"/>
<keyword evidence="4" id="KW-0271">Exosome</keyword>
<dbReference type="Gene3D" id="3.40.50.150">
    <property type="entry name" value="Vaccinia Virus protein VP39"/>
    <property type="match status" value="1"/>
</dbReference>
<dbReference type="Pfam" id="PF01138">
    <property type="entry name" value="RNase_PH"/>
    <property type="match status" value="1"/>
</dbReference>
<dbReference type="SUPFAM" id="SSF54211">
    <property type="entry name" value="Ribosomal protein S5 domain 2-like"/>
    <property type="match status" value="1"/>
</dbReference>
<dbReference type="VEuPathDB" id="FungiDB:KRP22_3117"/>
<dbReference type="STRING" id="164328.H3GKN4"/>
<feature type="chain" id="PRO_5003585655" description="Exoribonuclease phosphorolytic domain-containing protein" evidence="6">
    <location>
        <begin position="18"/>
        <end position="601"/>
    </location>
</feature>
<keyword evidence="6" id="KW-0732">Signal</keyword>
<dbReference type="PANTHER" id="PTHR11953:SF1">
    <property type="entry name" value="EXOSOME COMPLEX COMPONENT RRP46"/>
    <property type="match status" value="1"/>
</dbReference>
<dbReference type="EMBL" id="DS566017">
    <property type="status" value="NOT_ANNOTATED_CDS"/>
    <property type="molecule type" value="Genomic_DNA"/>
</dbReference>
<dbReference type="SUPFAM" id="SSF55666">
    <property type="entry name" value="Ribonuclease PH domain 2-like"/>
    <property type="match status" value="1"/>
</dbReference>
<dbReference type="VEuPathDB" id="FungiDB:KRP22_3116"/>
<dbReference type="eggNOG" id="KOG1069">
    <property type="taxonomic scope" value="Eukaryota"/>
</dbReference>
<dbReference type="GO" id="GO:0000177">
    <property type="term" value="C:cytoplasmic exosome (RNase complex)"/>
    <property type="evidence" value="ECO:0000318"/>
    <property type="project" value="GO_Central"/>
</dbReference>
<keyword evidence="3" id="KW-0698">rRNA processing</keyword>
<dbReference type="CDD" id="cd11372">
    <property type="entry name" value="RNase_PH_RRP46"/>
    <property type="match status" value="1"/>
</dbReference>
<name>H3GKN4_PHYRM</name>
<organism evidence="8 9">
    <name type="scientific">Phytophthora ramorum</name>
    <name type="common">Sudden oak death agent</name>
    <dbReference type="NCBI Taxonomy" id="164328"/>
    <lineage>
        <taxon>Eukaryota</taxon>
        <taxon>Sar</taxon>
        <taxon>Stramenopiles</taxon>
        <taxon>Oomycota</taxon>
        <taxon>Peronosporomycetes</taxon>
        <taxon>Peronosporales</taxon>
        <taxon>Peronosporaceae</taxon>
        <taxon>Phytophthora</taxon>
    </lineage>
</organism>
<evidence type="ECO:0000256" key="3">
    <source>
        <dbReference type="ARBA" id="ARBA00022552"/>
    </source>
</evidence>
<feature type="domain" description="Exoribonuclease phosphorolytic" evidence="7">
    <location>
        <begin position="385"/>
        <end position="500"/>
    </location>
</feature>
<dbReference type="InterPro" id="IPR020568">
    <property type="entry name" value="Ribosomal_Su5_D2-typ_SF"/>
</dbReference>
<dbReference type="InterPro" id="IPR001247">
    <property type="entry name" value="ExoRNase_PH_dom1"/>
</dbReference>
<reference evidence="8" key="2">
    <citation type="submission" date="2015-06" db="UniProtKB">
        <authorList>
            <consortium name="EnsemblProtists"/>
        </authorList>
    </citation>
    <scope>IDENTIFICATION</scope>
    <source>
        <strain evidence="8">Pr102</strain>
    </source>
</reference>
<dbReference type="HOGENOM" id="CLU_454558_0_0_1"/>
<evidence type="ECO:0000256" key="6">
    <source>
        <dbReference type="SAM" id="SignalP"/>
    </source>
</evidence>